<dbReference type="Proteomes" id="UP001055439">
    <property type="component" value="Chromosome 1"/>
</dbReference>
<keyword evidence="3" id="KW-1185">Reference proteome</keyword>
<name>A0A9E7EAP4_9LILI</name>
<dbReference type="EMBL" id="CP097502">
    <property type="protein sequence ID" value="URD73639.1"/>
    <property type="molecule type" value="Genomic_DNA"/>
</dbReference>
<organism evidence="2 3">
    <name type="scientific">Musa troglodytarum</name>
    <name type="common">fe'i banana</name>
    <dbReference type="NCBI Taxonomy" id="320322"/>
    <lineage>
        <taxon>Eukaryota</taxon>
        <taxon>Viridiplantae</taxon>
        <taxon>Streptophyta</taxon>
        <taxon>Embryophyta</taxon>
        <taxon>Tracheophyta</taxon>
        <taxon>Spermatophyta</taxon>
        <taxon>Magnoliopsida</taxon>
        <taxon>Liliopsida</taxon>
        <taxon>Zingiberales</taxon>
        <taxon>Musaceae</taxon>
        <taxon>Musa</taxon>
    </lineage>
</organism>
<reference evidence="2" key="1">
    <citation type="submission" date="2022-05" db="EMBL/GenBank/DDBJ databases">
        <title>The Musa troglodytarum L. genome provides insights into the mechanism of non-climacteric behaviour and enrichment of carotenoids.</title>
        <authorList>
            <person name="Wang J."/>
        </authorList>
    </citation>
    <scope>NUCLEOTIDE SEQUENCE</scope>
    <source>
        <tissue evidence="2">Leaf</tissue>
    </source>
</reference>
<evidence type="ECO:0000313" key="2">
    <source>
        <dbReference type="EMBL" id="URD73639.1"/>
    </source>
</evidence>
<gene>
    <name evidence="2" type="ORF">MUK42_35139</name>
</gene>
<dbReference type="AlphaFoldDB" id="A0A9E7EAP4"/>
<evidence type="ECO:0000256" key="1">
    <source>
        <dbReference type="SAM" id="MobiDB-lite"/>
    </source>
</evidence>
<protein>
    <submittedName>
        <fullName evidence="2">Uncharacterized protein</fullName>
    </submittedName>
</protein>
<accession>A0A9E7EAP4</accession>
<proteinExistence type="predicted"/>
<sequence length="206" mass="22314">MNLKQLGMYKSNPSLSSHFKSGNARFFPQLRRSSARPESSPRSPLLPHRGRTIWPCPWKSARPIDRPLSLCPAPSDSSFHRGRPLSLSPRAERLLLPHRGRPCPRASHLCLGSFLTRASHLSPTRASFFLTEDAPSSVPAAHGAPSIAPFFFTGEARPLPPAPAPAPPPRAPPDHHDPSAASSPAKVFPHHSDVSILHVFPPTSAA</sequence>
<feature type="region of interest" description="Disordered" evidence="1">
    <location>
        <begin position="158"/>
        <end position="187"/>
    </location>
</feature>
<feature type="compositionally biased region" description="Pro residues" evidence="1">
    <location>
        <begin position="158"/>
        <end position="171"/>
    </location>
</feature>
<evidence type="ECO:0000313" key="3">
    <source>
        <dbReference type="Proteomes" id="UP001055439"/>
    </source>
</evidence>